<proteinExistence type="predicted"/>
<reference evidence="2 3" key="1">
    <citation type="submission" date="2024-01" db="EMBL/GenBank/DDBJ databases">
        <title>The genomes of 5 underutilized Papilionoideae crops provide insights into root nodulation and disease resistanc.</title>
        <authorList>
            <person name="Jiang F."/>
        </authorList>
    </citation>
    <scope>NUCLEOTIDE SEQUENCE [LARGE SCALE GENOMIC DNA]</scope>
    <source>
        <strain evidence="2">DUOXIRENSHENG_FW03</strain>
        <tissue evidence="2">Leaves</tissue>
    </source>
</reference>
<comment type="caution">
    <text evidence="2">The sequence shown here is derived from an EMBL/GenBank/DDBJ whole genome shotgun (WGS) entry which is preliminary data.</text>
</comment>
<organism evidence="2 3">
    <name type="scientific">Psophocarpus tetragonolobus</name>
    <name type="common">Winged bean</name>
    <name type="synonym">Dolichos tetragonolobus</name>
    <dbReference type="NCBI Taxonomy" id="3891"/>
    <lineage>
        <taxon>Eukaryota</taxon>
        <taxon>Viridiplantae</taxon>
        <taxon>Streptophyta</taxon>
        <taxon>Embryophyta</taxon>
        <taxon>Tracheophyta</taxon>
        <taxon>Spermatophyta</taxon>
        <taxon>Magnoliopsida</taxon>
        <taxon>eudicotyledons</taxon>
        <taxon>Gunneridae</taxon>
        <taxon>Pentapetalae</taxon>
        <taxon>rosids</taxon>
        <taxon>fabids</taxon>
        <taxon>Fabales</taxon>
        <taxon>Fabaceae</taxon>
        <taxon>Papilionoideae</taxon>
        <taxon>50 kb inversion clade</taxon>
        <taxon>NPAAA clade</taxon>
        <taxon>indigoferoid/millettioid clade</taxon>
        <taxon>Phaseoleae</taxon>
        <taxon>Psophocarpus</taxon>
    </lineage>
</organism>
<evidence type="ECO:0000313" key="3">
    <source>
        <dbReference type="Proteomes" id="UP001386955"/>
    </source>
</evidence>
<evidence type="ECO:0000313" key="2">
    <source>
        <dbReference type="EMBL" id="KAK7383364.1"/>
    </source>
</evidence>
<dbReference type="AlphaFoldDB" id="A0AAN9RUN6"/>
<dbReference type="EMBL" id="JAYMYS010000008">
    <property type="protein sequence ID" value="KAK7383364.1"/>
    <property type="molecule type" value="Genomic_DNA"/>
</dbReference>
<dbReference type="Proteomes" id="UP001386955">
    <property type="component" value="Unassembled WGS sequence"/>
</dbReference>
<feature type="compositionally biased region" description="Basic residues" evidence="1">
    <location>
        <begin position="32"/>
        <end position="41"/>
    </location>
</feature>
<feature type="region of interest" description="Disordered" evidence="1">
    <location>
        <begin position="32"/>
        <end position="60"/>
    </location>
</feature>
<accession>A0AAN9RUN6</accession>
<keyword evidence="3" id="KW-1185">Reference proteome</keyword>
<sequence length="146" mass="15696">MKSKTICFCLRGSKSKSKEGKVEDLEKLSHAKAGHKGRKTKGSILASPIGDDGSINVHGAKTGSSNDAGVAAAVMTAAHMSLMSANEVQNRNMSYSIFLGTVKGFLEDEEGRGERGGDRGGVVEEKRWQLSLEREDEDGATRLRKK</sequence>
<protein>
    <submittedName>
        <fullName evidence="2">Uncharacterized protein</fullName>
    </submittedName>
</protein>
<gene>
    <name evidence="2" type="ORF">VNO78_29041</name>
</gene>
<name>A0AAN9RUN6_PSOTE</name>
<evidence type="ECO:0000256" key="1">
    <source>
        <dbReference type="SAM" id="MobiDB-lite"/>
    </source>
</evidence>